<dbReference type="PANTHER" id="PTHR42956:SF1">
    <property type="entry name" value="NITROGENASE IRON-MOLYBDENUM COFACTOR BIOSYNTHESIS PROTEIN NIFE"/>
    <property type="match status" value="1"/>
</dbReference>
<reference evidence="2 3" key="1">
    <citation type="submission" date="2016-11" db="EMBL/GenBank/DDBJ databases">
        <authorList>
            <person name="Jaros S."/>
            <person name="Januszkiewicz K."/>
            <person name="Wedrychowicz H."/>
        </authorList>
    </citation>
    <scope>NUCLEOTIDE SEQUENCE [LARGE SCALE GENOMIC DNA]</scope>
    <source>
        <strain evidence="2 3">DSM 10068</strain>
    </source>
</reference>
<gene>
    <name evidence="2" type="ORF">SAMN02745823_01695</name>
</gene>
<name>A0A1M5XCL4_9FIRM</name>
<proteinExistence type="predicted"/>
<evidence type="ECO:0000313" key="3">
    <source>
        <dbReference type="Proteomes" id="UP000183995"/>
    </source>
</evidence>
<evidence type="ECO:0000313" key="2">
    <source>
        <dbReference type="EMBL" id="SHH97402.1"/>
    </source>
</evidence>
<dbReference type="Pfam" id="PF00148">
    <property type="entry name" value="Oxidored_nitro"/>
    <property type="match status" value="1"/>
</dbReference>
<keyword evidence="3" id="KW-1185">Reference proteome</keyword>
<sequence>MKKLWRKLPPPAPDTSGVANALFGMEGLLLFDDVQGCASNYCIYDETRASERVNVFPAQLSDMDVIMGTREQLRRRLKELYDEMPECRFIALAGSPISMLIGTDLKAACLEITEEYGVPAFPIDVTGHRFYDVGAAAAMLAMGRCILDGERREIPGTVNLLGALTMDLGTKNIVALHGFFEQQGLEVISKWGCIDTLDNLKNSVNAAVNVVVAGCGLPLARMMKRKYGIPYTVGVPCGSRPGLPARTDASGARGPIPPVRPDRALIIGEQVLAGSIRNMLRCDYGITDVTVSSFFEMDAELLEPGDERLSSEDEAQKLINSRPFDLIIGDPFYERLAANTPARYKCLPHIAVSSKIYEDDILDIIGAKGNAWFEQG</sequence>
<dbReference type="Proteomes" id="UP000183995">
    <property type="component" value="Unassembled WGS sequence"/>
</dbReference>
<dbReference type="AlphaFoldDB" id="A0A1M5XCL4"/>
<dbReference type="InterPro" id="IPR049939">
    <property type="entry name" value="NifE-like"/>
</dbReference>
<dbReference type="Gene3D" id="3.40.50.1980">
    <property type="entry name" value="Nitrogenase molybdenum iron protein domain"/>
    <property type="match status" value="2"/>
</dbReference>
<dbReference type="SUPFAM" id="SSF53807">
    <property type="entry name" value="Helical backbone' metal receptor"/>
    <property type="match status" value="1"/>
</dbReference>
<organism evidence="2 3">
    <name type="scientific">Sporobacter termitidis DSM 10068</name>
    <dbReference type="NCBI Taxonomy" id="1123282"/>
    <lineage>
        <taxon>Bacteria</taxon>
        <taxon>Bacillati</taxon>
        <taxon>Bacillota</taxon>
        <taxon>Clostridia</taxon>
        <taxon>Eubacteriales</taxon>
        <taxon>Oscillospiraceae</taxon>
        <taxon>Sporobacter</taxon>
    </lineage>
</organism>
<feature type="domain" description="Nitrogenase/oxidoreductase component 1" evidence="1">
    <location>
        <begin position="34"/>
        <end position="239"/>
    </location>
</feature>
<dbReference type="EMBL" id="FQXV01000005">
    <property type="protein sequence ID" value="SHH97402.1"/>
    <property type="molecule type" value="Genomic_DNA"/>
</dbReference>
<dbReference type="InterPro" id="IPR000510">
    <property type="entry name" value="Nase/OxRdtase_comp1"/>
</dbReference>
<dbReference type="OrthoDB" id="3199475at2"/>
<evidence type="ECO:0000259" key="1">
    <source>
        <dbReference type="Pfam" id="PF00148"/>
    </source>
</evidence>
<protein>
    <submittedName>
        <fullName evidence="2">Nitrogenase component 1 type Oxidoreductase</fullName>
    </submittedName>
</protein>
<dbReference type="RefSeq" id="WP_143162304.1">
    <property type="nucleotide sequence ID" value="NZ_FQXV01000005.1"/>
</dbReference>
<dbReference type="STRING" id="1123282.SAMN02745823_01695"/>
<dbReference type="PANTHER" id="PTHR42956">
    <property type="entry name" value="NITROGENASE IRON-MOLYBDENUM COFACTOR BIOSYNTHESIS PROTEIN NIFE"/>
    <property type="match status" value="1"/>
</dbReference>
<accession>A0A1M5XCL4</accession>
<dbReference type="GO" id="GO:0016491">
    <property type="term" value="F:oxidoreductase activity"/>
    <property type="evidence" value="ECO:0007669"/>
    <property type="project" value="InterPro"/>
</dbReference>